<name>A0A1V5ZQ16_9BACT</name>
<dbReference type="Proteomes" id="UP000485621">
    <property type="component" value="Unassembled WGS sequence"/>
</dbReference>
<protein>
    <submittedName>
        <fullName evidence="1">Uncharacterized protein</fullName>
    </submittedName>
</protein>
<organism evidence="1">
    <name type="scientific">candidate division CPR1 bacterium ADurb.Bin160</name>
    <dbReference type="NCBI Taxonomy" id="1852826"/>
    <lineage>
        <taxon>Bacteria</taxon>
        <taxon>candidate division CPR1</taxon>
    </lineage>
</organism>
<evidence type="ECO:0000313" key="1">
    <source>
        <dbReference type="EMBL" id="OQB42082.1"/>
    </source>
</evidence>
<comment type="caution">
    <text evidence="1">The sequence shown here is derived from an EMBL/GenBank/DDBJ whole genome shotgun (WGS) entry which is preliminary data.</text>
</comment>
<dbReference type="AlphaFoldDB" id="A0A1V5ZQ16"/>
<gene>
    <name evidence="1" type="ORF">BWY04_00441</name>
</gene>
<dbReference type="EMBL" id="MWDB01000006">
    <property type="protein sequence ID" value="OQB42082.1"/>
    <property type="molecule type" value="Genomic_DNA"/>
</dbReference>
<accession>A0A1V5ZQ16</accession>
<sequence length="93" mass="10470">MNLGYIIAKKDGLDVVVPALRTMNNTNKQSVRTIKLINSVLNSSRDICKKFIGRVNSEENRIICEDEINNNIRKNYISTGRVAFGLARVKSDT</sequence>
<proteinExistence type="predicted"/>
<reference evidence="1" key="1">
    <citation type="submission" date="2017-02" db="EMBL/GenBank/DDBJ databases">
        <title>Delving into the versatile metabolic prowess of the omnipresent phylum Bacteroidetes.</title>
        <authorList>
            <person name="Nobu M.K."/>
            <person name="Mei R."/>
            <person name="Narihiro T."/>
            <person name="Kuroda K."/>
            <person name="Liu W.-T."/>
        </authorList>
    </citation>
    <scope>NUCLEOTIDE SEQUENCE</scope>
    <source>
        <strain evidence="1">ADurb.Bin160</strain>
    </source>
</reference>